<sequence length="633" mass="70107">MSGCGCIIRADNWKNGGEEQYLAVNPPGDTVLLYQTNSTRPRRHHRHRHHGHKHSTTSVSISDDDEDYDENSILKQLDRTGFEGIQCIDYSRTNYGLTAVGQIDGSVAMFDIFNEKHSLLKMSPRQYRSCNSVSFNDQGLIAMGYDRGRQDHSIQIWDINNYSKTANNDHIKKPLSSFIPHEVIHSVKFYPDSPTALIAGSTKSLREFDTRSHQAAFQISTRNTLNISINPFRHYIFATHSQDGTLALWDRRKITDGNGHATTLPGSRSGSFSTSGHNHHSNSGPFHTSSSMSSVLGGAIVATTTPAIPQYPNTIFSASPVLQFDRLIDEQRKSGVGAPYKFSPFVNGEMSALITPEVIRRWRYDVVPPLPSEVDEYKAIVTREMQENPSFNPIRAGVQIPEERLYVATIHDVMTKYERVIAFDYACNLSAPYGIDLVCMRQSGSVYKMSVVETQTAIAFNSHNDLTFSGAVGTCTKLINDIEELKLAELKKVMSGVGASDDEERGHDGGDAGNEKGGNKGNADATVGIGMADRRDSMDSLSSSDSDLFISTSDSMHLTSDALLENDICSTIWKRAKLGYSTFANKNMDVLDNIKSIGTQGQLRNTWKWIDISYGLIAIKLDSMVLEESQEAT</sequence>
<keyword evidence="2" id="KW-1185">Reference proteome</keyword>
<accession>A0ACB5SVY1</accession>
<evidence type="ECO:0000313" key="1">
    <source>
        <dbReference type="EMBL" id="GME74481.1"/>
    </source>
</evidence>
<dbReference type="Proteomes" id="UP001165064">
    <property type="component" value="Unassembled WGS sequence"/>
</dbReference>
<name>A0ACB5SVY1_AMBMO</name>
<organism evidence="1 2">
    <name type="scientific">Ambrosiozyma monospora</name>
    <name type="common">Yeast</name>
    <name type="synonym">Endomycopsis monosporus</name>
    <dbReference type="NCBI Taxonomy" id="43982"/>
    <lineage>
        <taxon>Eukaryota</taxon>
        <taxon>Fungi</taxon>
        <taxon>Dikarya</taxon>
        <taxon>Ascomycota</taxon>
        <taxon>Saccharomycotina</taxon>
        <taxon>Pichiomycetes</taxon>
        <taxon>Pichiales</taxon>
        <taxon>Pichiaceae</taxon>
        <taxon>Ambrosiozyma</taxon>
    </lineage>
</organism>
<reference evidence="1" key="1">
    <citation type="submission" date="2023-04" db="EMBL/GenBank/DDBJ databases">
        <title>Ambrosiozyma monospora NBRC 10751.</title>
        <authorList>
            <person name="Ichikawa N."/>
            <person name="Sato H."/>
            <person name="Tonouchi N."/>
        </authorList>
    </citation>
    <scope>NUCLEOTIDE SEQUENCE</scope>
    <source>
        <strain evidence="1">NBRC 10751</strain>
    </source>
</reference>
<gene>
    <name evidence="1" type="ORF">Amon02_000177800</name>
</gene>
<dbReference type="EMBL" id="BSXS01000940">
    <property type="protein sequence ID" value="GME74481.1"/>
    <property type="molecule type" value="Genomic_DNA"/>
</dbReference>
<comment type="caution">
    <text evidence="1">The sequence shown here is derived from an EMBL/GenBank/DDBJ whole genome shotgun (WGS) entry which is preliminary data.</text>
</comment>
<protein>
    <submittedName>
        <fullName evidence="1">Unnamed protein product</fullName>
    </submittedName>
</protein>
<proteinExistence type="predicted"/>
<evidence type="ECO:0000313" key="2">
    <source>
        <dbReference type="Proteomes" id="UP001165064"/>
    </source>
</evidence>